<dbReference type="PANTHER" id="PTHR11956:SF5">
    <property type="entry name" value="ARGININE--TRNA LIGASE, CYTOPLASMIC"/>
    <property type="match status" value="1"/>
</dbReference>
<dbReference type="GO" id="GO:0005524">
    <property type="term" value="F:ATP binding"/>
    <property type="evidence" value="ECO:0007669"/>
    <property type="project" value="UniProtKB-KW"/>
</dbReference>
<protein>
    <submittedName>
        <fullName evidence="2">Uncharacterized protein</fullName>
    </submittedName>
</protein>
<dbReference type="Pfam" id="PF00750">
    <property type="entry name" value="tRNA-synt_1d"/>
    <property type="match status" value="1"/>
</dbReference>
<sequence>MADFGVRYPKASNEAKEDKDLMQQARDITFKLQNKEEPYFSIWQKMRRISIADMKVIYDELGVAFDLWKGEADVNDYIAPMVEDLKSKNLALQDAGAWIMDVQGEDDNKEIPPIILIKSDGASLYSTTDMATIIERMKLYDPARIIYIVDQRQSLHFEQVFRAVRKAEIVKDNTELTFAGFGTMNGTDGKPFKTRAGGVMPLSDFIAMAKDKATARLNEANLAADMDADERADVADKVAIAAIKFADLQNQRQSDYVFDLDRLTSFEGKTGPYLLYQTHCSTNNFPAAG</sequence>
<dbReference type="PANTHER" id="PTHR11956">
    <property type="entry name" value="ARGINYL-TRNA SYNTHETASE"/>
    <property type="match status" value="1"/>
</dbReference>
<keyword evidence="1" id="KW-0648">Protein biosynthesis</keyword>
<dbReference type="OrthoDB" id="68056at2759"/>
<dbReference type="GO" id="GO:0006420">
    <property type="term" value="P:arginyl-tRNA aminoacylation"/>
    <property type="evidence" value="ECO:0007669"/>
    <property type="project" value="InterPro"/>
</dbReference>
<dbReference type="SUPFAM" id="SSF52374">
    <property type="entry name" value="Nucleotidylyl transferase"/>
    <property type="match status" value="1"/>
</dbReference>
<keyword evidence="1" id="KW-0436">Ligase</keyword>
<evidence type="ECO:0000256" key="1">
    <source>
        <dbReference type="RuleBase" id="RU363038"/>
    </source>
</evidence>
<gene>
    <name evidence="2" type="ORF">CTOB1V02_LOCUS13135</name>
</gene>
<dbReference type="Gene3D" id="3.40.50.620">
    <property type="entry name" value="HUPs"/>
    <property type="match status" value="1"/>
</dbReference>
<dbReference type="InterPro" id="IPR014729">
    <property type="entry name" value="Rossmann-like_a/b/a_fold"/>
</dbReference>
<dbReference type="GO" id="GO:0004814">
    <property type="term" value="F:arginine-tRNA ligase activity"/>
    <property type="evidence" value="ECO:0007669"/>
    <property type="project" value="InterPro"/>
</dbReference>
<accession>A0A7R8WVL4</accession>
<evidence type="ECO:0000313" key="2">
    <source>
        <dbReference type="EMBL" id="CAD7235320.1"/>
    </source>
</evidence>
<comment type="similarity">
    <text evidence="1">Belongs to the class-I aminoacyl-tRNA synthetase family.</text>
</comment>
<dbReference type="AlphaFoldDB" id="A0A7R8WVL4"/>
<proteinExistence type="inferred from homology"/>
<dbReference type="InterPro" id="IPR001278">
    <property type="entry name" value="Arg-tRNA-ligase"/>
</dbReference>
<organism evidence="2">
    <name type="scientific">Cyprideis torosa</name>
    <dbReference type="NCBI Taxonomy" id="163714"/>
    <lineage>
        <taxon>Eukaryota</taxon>
        <taxon>Metazoa</taxon>
        <taxon>Ecdysozoa</taxon>
        <taxon>Arthropoda</taxon>
        <taxon>Crustacea</taxon>
        <taxon>Oligostraca</taxon>
        <taxon>Ostracoda</taxon>
        <taxon>Podocopa</taxon>
        <taxon>Podocopida</taxon>
        <taxon>Cytherocopina</taxon>
        <taxon>Cytheroidea</taxon>
        <taxon>Cytherideidae</taxon>
        <taxon>Cyprideis</taxon>
    </lineage>
</organism>
<dbReference type="EMBL" id="OB672193">
    <property type="protein sequence ID" value="CAD7235320.1"/>
    <property type="molecule type" value="Genomic_DNA"/>
</dbReference>
<dbReference type="InterPro" id="IPR035684">
    <property type="entry name" value="ArgRS_core"/>
</dbReference>
<keyword evidence="1" id="KW-0030">Aminoacyl-tRNA synthetase</keyword>
<keyword evidence="1" id="KW-0067">ATP-binding</keyword>
<keyword evidence="1" id="KW-0547">Nucleotide-binding</keyword>
<name>A0A7R8WVL4_9CRUS</name>
<reference evidence="2" key="1">
    <citation type="submission" date="2020-11" db="EMBL/GenBank/DDBJ databases">
        <authorList>
            <person name="Tran Van P."/>
        </authorList>
    </citation>
    <scope>NUCLEOTIDE SEQUENCE</scope>
</reference>